<dbReference type="Pfam" id="PF18967">
    <property type="entry name" value="PycTM"/>
    <property type="match status" value="1"/>
</dbReference>
<feature type="transmembrane region" description="Helical" evidence="8">
    <location>
        <begin position="34"/>
        <end position="53"/>
    </location>
</feature>
<dbReference type="EMBL" id="CP024176">
    <property type="protein sequence ID" value="ATW70748.1"/>
    <property type="molecule type" value="Genomic_DNA"/>
</dbReference>
<evidence type="ECO:0000256" key="1">
    <source>
        <dbReference type="ARBA" id="ARBA00004236"/>
    </source>
</evidence>
<dbReference type="GO" id="GO:0000166">
    <property type="term" value="F:nucleotide binding"/>
    <property type="evidence" value="ECO:0007669"/>
    <property type="project" value="UniProtKB-KW"/>
</dbReference>
<evidence type="ECO:0000256" key="8">
    <source>
        <dbReference type="SAM" id="Phobius"/>
    </source>
</evidence>
<keyword evidence="5 8" id="KW-1133">Transmembrane helix</keyword>
<evidence type="ECO:0000256" key="3">
    <source>
        <dbReference type="ARBA" id="ARBA00022692"/>
    </source>
</evidence>
<evidence type="ECO:0000256" key="5">
    <source>
        <dbReference type="ARBA" id="ARBA00022989"/>
    </source>
</evidence>
<keyword evidence="7 8" id="KW-0472">Membrane</keyword>
<evidence type="ECO:0000259" key="9">
    <source>
        <dbReference type="Pfam" id="PF18967"/>
    </source>
</evidence>
<keyword evidence="4" id="KW-0547">Nucleotide-binding</keyword>
<feature type="domain" description="Pycsar effector protein" evidence="9">
    <location>
        <begin position="14"/>
        <end position="178"/>
    </location>
</feature>
<evidence type="ECO:0000313" key="10">
    <source>
        <dbReference type="EMBL" id="ATW70748.1"/>
    </source>
</evidence>
<keyword evidence="3 8" id="KW-0812">Transmembrane</keyword>
<feature type="transmembrane region" description="Helical" evidence="8">
    <location>
        <begin position="163"/>
        <end position="182"/>
    </location>
</feature>
<dbReference type="InterPro" id="IPR043760">
    <property type="entry name" value="PycTM_dom"/>
</dbReference>
<accession>A0AAD0AZG4</accession>
<keyword evidence="2" id="KW-1003">Cell membrane</keyword>
<sequence length="187" mass="21203">MSENLKDKIELYFNVLTRIDSNIEIADLKATTSLNLMIAVMAVESAVIGGYLGSLGKFSIEILNGVNVLIVILLIFNILLFFQWYSASMNVLRPNLSVTKDSQDNYQSFIFFKSIQSMNLNDFITKAKSNTAEDDLSDLLKQIHIVSKIIDDKYENYKKINKWVVSTITIFLIILVLVFSQFQGVAK</sequence>
<dbReference type="GO" id="GO:0005886">
    <property type="term" value="C:plasma membrane"/>
    <property type="evidence" value="ECO:0007669"/>
    <property type="project" value="UniProtKB-SubCell"/>
</dbReference>
<keyword evidence="6" id="KW-0051">Antiviral defense</keyword>
<evidence type="ECO:0000256" key="4">
    <source>
        <dbReference type="ARBA" id="ARBA00022741"/>
    </source>
</evidence>
<reference evidence="10" key="1">
    <citation type="submission" date="2017-11" db="EMBL/GenBank/DDBJ databases">
        <title>Complete Genome Sequence from Moraxella oslensis YHS isolated from human skin.</title>
        <authorList>
            <person name="Lee K."/>
            <person name="Lim J.Y."/>
            <person name="Hwang I."/>
        </authorList>
    </citation>
    <scope>NUCLEOTIDE SEQUENCE</scope>
    <source>
        <strain evidence="10">YHS</strain>
    </source>
</reference>
<evidence type="ECO:0000256" key="7">
    <source>
        <dbReference type="ARBA" id="ARBA00023136"/>
    </source>
</evidence>
<organism evidence="10">
    <name type="scientific">Faucicola osloensis</name>
    <name type="common">Moraxella osloensis</name>
    <dbReference type="NCBI Taxonomy" id="34062"/>
    <lineage>
        <taxon>Bacteria</taxon>
        <taxon>Pseudomonadati</taxon>
        <taxon>Pseudomonadota</taxon>
        <taxon>Gammaproteobacteria</taxon>
        <taxon>Moraxellales</taxon>
        <taxon>Moraxellaceae</taxon>
        <taxon>Faucicola</taxon>
    </lineage>
</organism>
<dbReference type="AlphaFoldDB" id="A0AAD0AZG4"/>
<name>A0AAD0AZG4_FAUOS</name>
<dbReference type="GO" id="GO:0051607">
    <property type="term" value="P:defense response to virus"/>
    <property type="evidence" value="ECO:0007669"/>
    <property type="project" value="UniProtKB-KW"/>
</dbReference>
<proteinExistence type="predicted"/>
<evidence type="ECO:0000256" key="6">
    <source>
        <dbReference type="ARBA" id="ARBA00023118"/>
    </source>
</evidence>
<gene>
    <name evidence="10" type="ORF">YHS_11850</name>
</gene>
<protein>
    <recommendedName>
        <fullName evidence="9">Pycsar effector protein domain-containing protein</fullName>
    </recommendedName>
</protein>
<comment type="subcellular location">
    <subcellularLocation>
        <location evidence="1">Cell membrane</location>
    </subcellularLocation>
</comment>
<feature type="transmembrane region" description="Helical" evidence="8">
    <location>
        <begin position="65"/>
        <end position="85"/>
    </location>
</feature>
<evidence type="ECO:0000256" key="2">
    <source>
        <dbReference type="ARBA" id="ARBA00022475"/>
    </source>
</evidence>